<evidence type="ECO:0000256" key="1">
    <source>
        <dbReference type="ARBA" id="ARBA00023015"/>
    </source>
</evidence>
<dbReference type="PROSITE" id="PS50943">
    <property type="entry name" value="HTH_CROC1"/>
    <property type="match status" value="1"/>
</dbReference>
<dbReference type="EMBL" id="QQAX01000035">
    <property type="protein sequence ID" value="RDI37979.1"/>
    <property type="molecule type" value="Genomic_DNA"/>
</dbReference>
<dbReference type="InterPro" id="IPR052359">
    <property type="entry name" value="HTH-type_reg/antitoxin"/>
</dbReference>
<keyword evidence="6" id="KW-1185">Reference proteome</keyword>
<evidence type="ECO:0000256" key="2">
    <source>
        <dbReference type="ARBA" id="ARBA00023125"/>
    </source>
</evidence>
<keyword evidence="2" id="KW-0238">DNA-binding</keyword>
<comment type="caution">
    <text evidence="5">The sequence shown here is derived from an EMBL/GenBank/DDBJ whole genome shotgun (WGS) entry which is preliminary data.</text>
</comment>
<gene>
    <name evidence="5" type="ORF">C8D86_1355</name>
</gene>
<sequence length="109" mass="12150">MKTAKKVKQPTMLEVAHEMAKGLYEANVIDATTMREFDTLCLAPVKELSATEIKRIRIREKVSQPVFAKCLNTSTSTVKQWEQGEKHPRGTSLKLLNLVAKKGLAILIG</sequence>
<dbReference type="AlphaFoldDB" id="A0A370G586"/>
<dbReference type="Proteomes" id="UP000254720">
    <property type="component" value="Unassembled WGS sequence"/>
</dbReference>
<keyword evidence="3" id="KW-0804">Transcription</keyword>
<dbReference type="PANTHER" id="PTHR36511">
    <property type="entry name" value="MERR FAMILY BACTERIAL REGULATORY PROTEIN"/>
    <property type="match status" value="1"/>
</dbReference>
<dbReference type="SUPFAM" id="SSF47413">
    <property type="entry name" value="lambda repressor-like DNA-binding domains"/>
    <property type="match status" value="1"/>
</dbReference>
<dbReference type="Gene3D" id="1.10.260.40">
    <property type="entry name" value="lambda repressor-like DNA-binding domains"/>
    <property type="match status" value="1"/>
</dbReference>
<dbReference type="PANTHER" id="PTHR36511:SF3">
    <property type="entry name" value="ANTITOXIN HIGA-2"/>
    <property type="match status" value="1"/>
</dbReference>
<evidence type="ECO:0000256" key="3">
    <source>
        <dbReference type="ARBA" id="ARBA00023163"/>
    </source>
</evidence>
<evidence type="ECO:0000313" key="6">
    <source>
        <dbReference type="Proteomes" id="UP000254720"/>
    </source>
</evidence>
<keyword evidence="1" id="KW-0805">Transcription regulation</keyword>
<dbReference type="InterPro" id="IPR001387">
    <property type="entry name" value="Cro/C1-type_HTH"/>
</dbReference>
<evidence type="ECO:0000259" key="4">
    <source>
        <dbReference type="PROSITE" id="PS50943"/>
    </source>
</evidence>
<dbReference type="InterPro" id="IPR010982">
    <property type="entry name" value="Lambda_DNA-bd_dom_sf"/>
</dbReference>
<reference evidence="5 6" key="1">
    <citation type="submission" date="2018-07" db="EMBL/GenBank/DDBJ databases">
        <title>Genomic Encyclopedia of Type Strains, Phase IV (KMG-IV): sequencing the most valuable type-strain genomes for metagenomic binning, comparative biology and taxonomic classification.</title>
        <authorList>
            <person name="Goeker M."/>
        </authorList>
    </citation>
    <scope>NUCLEOTIDE SEQUENCE [LARGE SCALE GENOMIC DNA]</scope>
    <source>
        <strain evidence="5 6">DSM 16500</strain>
    </source>
</reference>
<name>A0A370G586_9COXI</name>
<dbReference type="GO" id="GO:0003677">
    <property type="term" value="F:DNA binding"/>
    <property type="evidence" value="ECO:0007669"/>
    <property type="project" value="UniProtKB-KW"/>
</dbReference>
<protein>
    <submittedName>
        <fullName evidence="5">Putative transcriptional regulator</fullName>
    </submittedName>
</protein>
<organism evidence="5 6">
    <name type="scientific">Aquicella lusitana</name>
    <dbReference type="NCBI Taxonomy" id="254246"/>
    <lineage>
        <taxon>Bacteria</taxon>
        <taxon>Pseudomonadati</taxon>
        <taxon>Pseudomonadota</taxon>
        <taxon>Gammaproteobacteria</taxon>
        <taxon>Legionellales</taxon>
        <taxon>Coxiellaceae</taxon>
        <taxon>Aquicella</taxon>
    </lineage>
</organism>
<proteinExistence type="predicted"/>
<accession>A0A370G586</accession>
<dbReference type="CDD" id="cd00093">
    <property type="entry name" value="HTH_XRE"/>
    <property type="match status" value="1"/>
</dbReference>
<dbReference type="RefSeq" id="WP_232058710.1">
    <property type="nucleotide sequence ID" value="NZ_LR699118.1"/>
</dbReference>
<feature type="domain" description="HTH cro/C1-type" evidence="4">
    <location>
        <begin position="53"/>
        <end position="96"/>
    </location>
</feature>
<evidence type="ECO:0000313" key="5">
    <source>
        <dbReference type="EMBL" id="RDI37979.1"/>
    </source>
</evidence>